<dbReference type="Pfam" id="PF12771">
    <property type="entry name" value="SusD-like_2"/>
    <property type="match status" value="1"/>
</dbReference>
<proteinExistence type="predicted"/>
<dbReference type="InterPro" id="IPR041662">
    <property type="entry name" value="SusD-like_2"/>
</dbReference>
<dbReference type="EMBL" id="FOYQ01000002">
    <property type="protein sequence ID" value="SFR54108.1"/>
    <property type="molecule type" value="Genomic_DNA"/>
</dbReference>
<protein>
    <submittedName>
        <fullName evidence="1">Starch-binding associating with outer membrane</fullName>
    </submittedName>
</protein>
<dbReference type="AlphaFoldDB" id="A0A1I6HI92"/>
<dbReference type="InterPro" id="IPR011990">
    <property type="entry name" value="TPR-like_helical_dom_sf"/>
</dbReference>
<name>A0A1I6HI92_9FLAO</name>
<evidence type="ECO:0000313" key="2">
    <source>
        <dbReference type="Proteomes" id="UP000199534"/>
    </source>
</evidence>
<dbReference type="Gene3D" id="1.25.40.390">
    <property type="match status" value="2"/>
</dbReference>
<evidence type="ECO:0000313" key="1">
    <source>
        <dbReference type="EMBL" id="SFR54108.1"/>
    </source>
</evidence>
<reference evidence="1 2" key="1">
    <citation type="submission" date="2016-10" db="EMBL/GenBank/DDBJ databases">
        <authorList>
            <person name="de Groot N.N."/>
        </authorList>
    </citation>
    <scope>NUCLEOTIDE SEQUENCE [LARGE SCALE GENOMIC DNA]</scope>
    <source>
        <strain evidence="1 2">DSM 21019</strain>
    </source>
</reference>
<dbReference type="STRING" id="400055.SAMN04490243_2774"/>
<dbReference type="PROSITE" id="PS51257">
    <property type="entry name" value="PROKAR_LIPOPROTEIN"/>
    <property type="match status" value="1"/>
</dbReference>
<gene>
    <name evidence="1" type="ORF">SAMN04490243_2774</name>
</gene>
<keyword evidence="2" id="KW-1185">Reference proteome</keyword>
<organism evidence="1 2">
    <name type="scientific">Robiginitalea myxolifaciens</name>
    <dbReference type="NCBI Taxonomy" id="400055"/>
    <lineage>
        <taxon>Bacteria</taxon>
        <taxon>Pseudomonadati</taxon>
        <taxon>Bacteroidota</taxon>
        <taxon>Flavobacteriia</taxon>
        <taxon>Flavobacteriales</taxon>
        <taxon>Flavobacteriaceae</taxon>
        <taxon>Robiginitalea</taxon>
    </lineage>
</organism>
<dbReference type="Proteomes" id="UP000199534">
    <property type="component" value="Unassembled WGS sequence"/>
</dbReference>
<dbReference type="SUPFAM" id="SSF48452">
    <property type="entry name" value="TPR-like"/>
    <property type="match status" value="1"/>
</dbReference>
<sequence>MIMKNIVKIASCILAVGALTFQSCESIELDLRNNPNALSPDNADPNFLLNGIQEDFIRTVQTMGTRAAEFVRIEYLFGRQYQQTYQPSNFDAQWEDIYTEQLTDTYTLYGLADDRDLPYHKGMGQFMEAYSMVMLVDFFGDVPYAEANLGSENFNPSPESGASIYDKMLSLLDEAIANFNAGGVAPQNDFFYDGDAAAWVRACNTLKLKILINRRTVDAGSIATFNGIINTGNYISSVDEDMDFQWGTNAVQPDVRHPQYAGDYTPTGGGDYRANHLMNYMNNQDDPRIRYFFYRQNADTPGAPGIPGDLETIECSLQSPPPHYFGFPFCSLENGYWGRDHGSDEGIPPDGFLRSLIGVYPAGGKFDDDTFEGQVLGNGGGGAGVTPVLMASTVDFWRAEIAMVQGNTPGAKQFMLDGLAKSVEKVTAFGSVDPTADLSFEPSEADITAHANLIDDDFDADATGGWNVLAQEFYVSLYGNGLDGFNFYRRTGYPDNLQPNLEPNPGSVNRSFFYPANAANANSNITQKPDHLQQVFWDNNPSGPSFPFSN</sequence>
<accession>A0A1I6HI92</accession>